<feature type="chain" id="PRO_5013370798" evidence="1">
    <location>
        <begin position="20"/>
        <end position="122"/>
    </location>
</feature>
<protein>
    <submittedName>
        <fullName evidence="2">Uncharacterized protein</fullName>
    </submittedName>
</protein>
<evidence type="ECO:0000256" key="1">
    <source>
        <dbReference type="SAM" id="SignalP"/>
    </source>
</evidence>
<keyword evidence="3" id="KW-1185">Reference proteome</keyword>
<gene>
    <name evidence="2" type="ORF">B0A66_17405</name>
</gene>
<dbReference type="Proteomes" id="UP000198345">
    <property type="component" value="Unassembled WGS sequence"/>
</dbReference>
<dbReference type="OrthoDB" id="1358646at2"/>
<keyword evidence="1" id="KW-0732">Signal</keyword>
<evidence type="ECO:0000313" key="2">
    <source>
        <dbReference type="EMBL" id="OXA86777.1"/>
    </source>
</evidence>
<organism evidence="2 3">
    <name type="scientific">Flavobacterium hercynium</name>
    <dbReference type="NCBI Taxonomy" id="387094"/>
    <lineage>
        <taxon>Bacteria</taxon>
        <taxon>Pseudomonadati</taxon>
        <taxon>Bacteroidota</taxon>
        <taxon>Flavobacteriia</taxon>
        <taxon>Flavobacteriales</taxon>
        <taxon>Flavobacteriaceae</taxon>
        <taxon>Flavobacterium</taxon>
    </lineage>
</organism>
<dbReference type="AlphaFoldDB" id="A0A226GXL4"/>
<reference evidence="2 3" key="1">
    <citation type="submission" date="2016-11" db="EMBL/GenBank/DDBJ databases">
        <title>Whole genomes of Flavobacteriaceae.</title>
        <authorList>
            <person name="Stine C."/>
            <person name="Li C."/>
            <person name="Tadesse D."/>
        </authorList>
    </citation>
    <scope>NUCLEOTIDE SEQUENCE [LARGE SCALE GENOMIC DNA]</scope>
    <source>
        <strain evidence="2 3">DSM 18292</strain>
    </source>
</reference>
<dbReference type="EMBL" id="MUGW01000039">
    <property type="protein sequence ID" value="OXA86777.1"/>
    <property type="molecule type" value="Genomic_DNA"/>
</dbReference>
<feature type="signal peptide" evidence="1">
    <location>
        <begin position="1"/>
        <end position="19"/>
    </location>
</feature>
<comment type="caution">
    <text evidence="2">The sequence shown here is derived from an EMBL/GenBank/DDBJ whole genome shotgun (WGS) entry which is preliminary data.</text>
</comment>
<sequence length="122" mass="14232">MNKYLKYLLSLFLAFALIANDGTIDSRKTADYYQSYSVVVRKEADLEKFRLYLFNVTRSAVKTVLSIPIFYLSLKRITDFQTNILVKKQILLHQNLVSFIKQAVFVNEIRNTQDLHSSLYIA</sequence>
<evidence type="ECO:0000313" key="3">
    <source>
        <dbReference type="Proteomes" id="UP000198345"/>
    </source>
</evidence>
<accession>A0A226GXL4</accession>
<proteinExistence type="predicted"/>
<name>A0A226GXL4_9FLAO</name>
<dbReference type="RefSeq" id="WP_089051133.1">
    <property type="nucleotide sequence ID" value="NZ_FXTV01000010.1"/>
</dbReference>